<dbReference type="SUPFAM" id="SSF54909">
    <property type="entry name" value="Dimeric alpha+beta barrel"/>
    <property type="match status" value="1"/>
</dbReference>
<dbReference type="Proteomes" id="UP001321520">
    <property type="component" value="Chromosome"/>
</dbReference>
<dbReference type="InterPro" id="IPR019888">
    <property type="entry name" value="Tscrpt_reg_AsnC-like"/>
</dbReference>
<dbReference type="Gene3D" id="1.10.10.10">
    <property type="entry name" value="Winged helix-like DNA-binding domain superfamily/Winged helix DNA-binding domain"/>
    <property type="match status" value="1"/>
</dbReference>
<evidence type="ECO:0000313" key="5">
    <source>
        <dbReference type="EMBL" id="WKD51627.1"/>
    </source>
</evidence>
<organism evidence="5 6">
    <name type="scientific">Microbulbifer spongiae</name>
    <dbReference type="NCBI Taxonomy" id="2944933"/>
    <lineage>
        <taxon>Bacteria</taxon>
        <taxon>Pseudomonadati</taxon>
        <taxon>Pseudomonadota</taxon>
        <taxon>Gammaproteobacteria</taxon>
        <taxon>Cellvibrionales</taxon>
        <taxon>Microbulbiferaceae</taxon>
        <taxon>Microbulbifer</taxon>
    </lineage>
</organism>
<dbReference type="InterPro" id="IPR036390">
    <property type="entry name" value="WH_DNA-bd_sf"/>
</dbReference>
<dbReference type="InterPro" id="IPR036388">
    <property type="entry name" value="WH-like_DNA-bd_sf"/>
</dbReference>
<dbReference type="PROSITE" id="PS50956">
    <property type="entry name" value="HTH_ASNC_2"/>
    <property type="match status" value="1"/>
</dbReference>
<sequence>MAYLLDAIDKKILEILQRDATIANIELAEKVCLSPSPCSRRVKNLHEQGFIKRAVTLLEPEKVGLPVSVFIQVTLNHQVKKELQDFESVIGQWPEVMECYLMTGDFDYLLRVVVPNLQAYQEFLDQKLTELPGIDHIKSSFSLKQVRYHTELPLDQLLENRGQ</sequence>
<keyword evidence="3" id="KW-0804">Transcription</keyword>
<evidence type="ECO:0000256" key="2">
    <source>
        <dbReference type="ARBA" id="ARBA00023125"/>
    </source>
</evidence>
<accession>A0ABY9EG11</accession>
<protein>
    <submittedName>
        <fullName evidence="5">Lrp/AsnC family transcriptional regulator</fullName>
    </submittedName>
</protein>
<dbReference type="SMART" id="SM00344">
    <property type="entry name" value="HTH_ASNC"/>
    <property type="match status" value="1"/>
</dbReference>
<keyword evidence="1" id="KW-0805">Transcription regulation</keyword>
<evidence type="ECO:0000256" key="3">
    <source>
        <dbReference type="ARBA" id="ARBA00023163"/>
    </source>
</evidence>
<dbReference type="CDD" id="cd00090">
    <property type="entry name" value="HTH_ARSR"/>
    <property type="match status" value="1"/>
</dbReference>
<gene>
    <name evidence="5" type="ORF">M8T91_11795</name>
</gene>
<proteinExistence type="predicted"/>
<dbReference type="PANTHER" id="PTHR30154:SF34">
    <property type="entry name" value="TRANSCRIPTIONAL REGULATOR AZLB"/>
    <property type="match status" value="1"/>
</dbReference>
<dbReference type="PRINTS" id="PR00033">
    <property type="entry name" value="HTHASNC"/>
</dbReference>
<keyword evidence="2" id="KW-0238">DNA-binding</keyword>
<feature type="domain" description="HTH asnC-type" evidence="4">
    <location>
        <begin position="5"/>
        <end position="66"/>
    </location>
</feature>
<dbReference type="InterPro" id="IPR011991">
    <property type="entry name" value="ArsR-like_HTH"/>
</dbReference>
<evidence type="ECO:0000313" key="6">
    <source>
        <dbReference type="Proteomes" id="UP001321520"/>
    </source>
</evidence>
<dbReference type="Pfam" id="PF01037">
    <property type="entry name" value="AsnC_trans_reg"/>
    <property type="match status" value="1"/>
</dbReference>
<name>A0ABY9EG11_9GAMM</name>
<dbReference type="PANTHER" id="PTHR30154">
    <property type="entry name" value="LEUCINE-RESPONSIVE REGULATORY PROTEIN"/>
    <property type="match status" value="1"/>
</dbReference>
<dbReference type="EMBL" id="CP098023">
    <property type="protein sequence ID" value="WKD51627.1"/>
    <property type="molecule type" value="Genomic_DNA"/>
</dbReference>
<dbReference type="InterPro" id="IPR019887">
    <property type="entry name" value="Tscrpt_reg_AsnC/Lrp_C"/>
</dbReference>
<dbReference type="SUPFAM" id="SSF46785">
    <property type="entry name" value="Winged helix' DNA-binding domain"/>
    <property type="match status" value="1"/>
</dbReference>
<evidence type="ECO:0000259" key="4">
    <source>
        <dbReference type="PROSITE" id="PS50956"/>
    </source>
</evidence>
<dbReference type="InterPro" id="IPR011008">
    <property type="entry name" value="Dimeric_a/b-barrel"/>
</dbReference>
<dbReference type="Gene3D" id="3.30.70.920">
    <property type="match status" value="1"/>
</dbReference>
<keyword evidence="6" id="KW-1185">Reference proteome</keyword>
<evidence type="ECO:0000256" key="1">
    <source>
        <dbReference type="ARBA" id="ARBA00023015"/>
    </source>
</evidence>
<reference evidence="5 6" key="1">
    <citation type="submission" date="2022-05" db="EMBL/GenBank/DDBJ databases">
        <title>Microbulbifer sp. nov., isolated from sponge.</title>
        <authorList>
            <person name="Gao L."/>
        </authorList>
    </citation>
    <scope>NUCLEOTIDE SEQUENCE [LARGE SCALE GENOMIC DNA]</scope>
    <source>
        <strain evidence="5 6">MI-G</strain>
    </source>
</reference>
<dbReference type="InterPro" id="IPR000485">
    <property type="entry name" value="AsnC-type_HTH_dom"/>
</dbReference>
<dbReference type="Pfam" id="PF13412">
    <property type="entry name" value="HTH_24"/>
    <property type="match status" value="1"/>
</dbReference>